<dbReference type="Pfam" id="PF08495">
    <property type="entry name" value="FIST"/>
    <property type="match status" value="1"/>
</dbReference>
<gene>
    <name evidence="2" type="ORF">EHV23_09345</name>
</gene>
<comment type="caution">
    <text evidence="2">The sequence shown here is derived from an EMBL/GenBank/DDBJ whole genome shotgun (WGS) entry which is preliminary data.</text>
</comment>
<name>A0A426FLD6_9BURK</name>
<dbReference type="EMBL" id="RRUE01000002">
    <property type="protein sequence ID" value="RRN43631.1"/>
    <property type="molecule type" value="Genomic_DNA"/>
</dbReference>
<accession>A0A426FLD6</accession>
<evidence type="ECO:0000259" key="1">
    <source>
        <dbReference type="SMART" id="SM00897"/>
    </source>
</evidence>
<dbReference type="OrthoDB" id="9770435at2"/>
<evidence type="ECO:0000313" key="3">
    <source>
        <dbReference type="Proteomes" id="UP000270261"/>
    </source>
</evidence>
<dbReference type="InterPro" id="IPR013702">
    <property type="entry name" value="FIST_domain_N"/>
</dbReference>
<reference evidence="2 3" key="1">
    <citation type="submission" date="2018-11" db="EMBL/GenBank/DDBJ databases">
        <title>Genome sequencing of Lautropia sp. KCOM 2505 (= ChDC F240).</title>
        <authorList>
            <person name="Kook J.-K."/>
            <person name="Park S.-N."/>
            <person name="Lim Y.K."/>
        </authorList>
    </citation>
    <scope>NUCLEOTIDE SEQUENCE [LARGE SCALE GENOMIC DNA]</scope>
    <source>
        <strain evidence="2 3">KCOM 2505</strain>
    </source>
</reference>
<protein>
    <recommendedName>
        <fullName evidence="1">FIST domain-containing protein</fullName>
    </recommendedName>
</protein>
<keyword evidence="3" id="KW-1185">Reference proteome</keyword>
<proteinExistence type="predicted"/>
<sequence length="419" mass="45447">MAALEQVFQQPFRFAHAAEPAWVDSVESIALQLSATPVPPLPLDAEELGFIYLHSSLHAHAGAIAHALRTVTGVKRWVGTASPGVIAGHAAYEDVPGIAVMLGTFPGGSIRFFSEVSPLPRLDLLDRSTPWWTALVSGHVGRTEARETLRHISALLGSGFLFGGLTGRPGPGRVMPVFTGQESNAAGLLGGVAFRVDSGSRVHVRMATAFQPMGEPHQITETHDNVIMELDGKGAKSVLDSDYLVKPGNRPAELLQALNNAPEMLVDAGVYEPVRVAISQNNRQQMDNLADFELTSLEDVEPLSGALCLKLEEGAELPRTGRVRFCTYDPEHARGELGRVLGLLCEDILREGRNVRGALYISSRHRVPAIFPSLADELFRVRQALTPLGAFPMVGYQSEAELFHDFHHHHAGMVTLFTD</sequence>
<evidence type="ECO:0000313" key="2">
    <source>
        <dbReference type="EMBL" id="RRN43631.1"/>
    </source>
</evidence>
<dbReference type="AlphaFoldDB" id="A0A426FLD6"/>
<feature type="domain" description="FIST" evidence="1">
    <location>
        <begin position="46"/>
        <end position="234"/>
    </location>
</feature>
<dbReference type="RefSeq" id="WP_125095836.1">
    <property type="nucleotide sequence ID" value="NZ_RRUE01000002.1"/>
</dbReference>
<dbReference type="SMART" id="SM00897">
    <property type="entry name" value="FIST"/>
    <property type="match status" value="1"/>
</dbReference>
<organism evidence="2 3">
    <name type="scientific">Lautropia dentalis</name>
    <dbReference type="NCBI Taxonomy" id="2490857"/>
    <lineage>
        <taxon>Bacteria</taxon>
        <taxon>Pseudomonadati</taxon>
        <taxon>Pseudomonadota</taxon>
        <taxon>Betaproteobacteria</taxon>
        <taxon>Burkholderiales</taxon>
        <taxon>Burkholderiaceae</taxon>
        <taxon>Lautropia</taxon>
    </lineage>
</organism>
<dbReference type="Proteomes" id="UP000270261">
    <property type="component" value="Unassembled WGS sequence"/>
</dbReference>